<reference evidence="13" key="1">
    <citation type="submission" date="2024-06" db="EMBL/GenBank/DDBJ databases">
        <authorList>
            <person name="Liu X."/>
            <person name="Lenzi L."/>
            <person name="Haldenby T S."/>
            <person name="Uol C."/>
        </authorList>
    </citation>
    <scope>NUCLEOTIDE SEQUENCE</scope>
</reference>
<comment type="caution">
    <text evidence="13">The sequence shown here is derived from an EMBL/GenBank/DDBJ whole genome shotgun (WGS) entry which is preliminary data.</text>
</comment>
<protein>
    <recommendedName>
        <fullName evidence="11">Presenilin</fullName>
        <ecNumber evidence="11">3.4.23.-</ecNumber>
    </recommendedName>
</protein>
<dbReference type="PANTHER" id="PTHR10202">
    <property type="entry name" value="PRESENILIN"/>
    <property type="match status" value="1"/>
</dbReference>
<dbReference type="GO" id="GO:0055074">
    <property type="term" value="P:calcium ion homeostasis"/>
    <property type="evidence" value="ECO:0007669"/>
    <property type="project" value="TreeGrafter"/>
</dbReference>
<dbReference type="GO" id="GO:0006509">
    <property type="term" value="P:membrane protein ectodomain proteolysis"/>
    <property type="evidence" value="ECO:0007669"/>
    <property type="project" value="TreeGrafter"/>
</dbReference>
<evidence type="ECO:0000256" key="10">
    <source>
        <dbReference type="ARBA" id="ARBA00066080"/>
    </source>
</evidence>
<feature type="transmembrane region" description="Helical" evidence="11">
    <location>
        <begin position="450"/>
        <end position="471"/>
    </location>
</feature>
<dbReference type="GO" id="GO:0034205">
    <property type="term" value="P:amyloid-beta formation"/>
    <property type="evidence" value="ECO:0007669"/>
    <property type="project" value="TreeGrafter"/>
</dbReference>
<dbReference type="Proteomes" id="UP001497525">
    <property type="component" value="Unassembled WGS sequence"/>
</dbReference>
<feature type="transmembrane region" description="Helical" evidence="11">
    <location>
        <begin position="211"/>
        <end position="228"/>
    </location>
</feature>
<evidence type="ECO:0000256" key="9">
    <source>
        <dbReference type="ARBA" id="ARBA00053367"/>
    </source>
</evidence>
<dbReference type="PANTHER" id="PTHR10202:SF13">
    <property type="entry name" value="PRESENILIN HOMOLOG"/>
    <property type="match status" value="1"/>
</dbReference>
<organism evidence="13 14">
    <name type="scientific">Calicophoron daubneyi</name>
    <name type="common">Rumen fluke</name>
    <name type="synonym">Paramphistomum daubneyi</name>
    <dbReference type="NCBI Taxonomy" id="300641"/>
    <lineage>
        <taxon>Eukaryota</taxon>
        <taxon>Metazoa</taxon>
        <taxon>Spiralia</taxon>
        <taxon>Lophotrochozoa</taxon>
        <taxon>Platyhelminthes</taxon>
        <taxon>Trematoda</taxon>
        <taxon>Digenea</taxon>
        <taxon>Plagiorchiida</taxon>
        <taxon>Pronocephalata</taxon>
        <taxon>Paramphistomoidea</taxon>
        <taxon>Paramphistomidae</taxon>
        <taxon>Calicophoron</taxon>
    </lineage>
</organism>
<evidence type="ECO:0000256" key="12">
    <source>
        <dbReference type="SAM" id="MobiDB-lite"/>
    </source>
</evidence>
<dbReference type="SMART" id="SM00730">
    <property type="entry name" value="PSN"/>
    <property type="match status" value="1"/>
</dbReference>
<keyword evidence="2 11" id="KW-0812">Transmembrane</keyword>
<keyword evidence="6 11" id="KW-1133">Transmembrane helix</keyword>
<sequence length="511" mass="56894">MSSLHDSESQHPPRSPHNDNSVRLDETGSRLRRSSSERNRCMQGADSVSRYSTDSFSPDEILAFGAKHIISLFVPVTVCMFFVVTVASTVDFYAHTDQYLIYTPFHTPDADLGTRTWQTLANTLIFMSIIVVMTCVLVLLFKYRCYKFIRGWLILTTFFLLFLISFIFFTQVVRAMGIFVDYITMSLIVWNFGVAGMLAIHWRGPLLLQQAYLIFVSAQIALLFLKYLPKWTCWVLLGALAVWDLVAVLCPRGPLRMLVEMAHERQEPLFPALLYSTTAAYLVIEGDTVQKSEDDSEGLLNVQNSHSPSLPSGQPSAVNTANSVLSVESFSTSATPDDRQNPEQLPLVANTTENNQTPALEPNERMTPSPHLGSLCRRRRVGPSSRSGSHSSGRGNVPHENAETDSVDRWREVQADLRDREERGVKLGLGDFVFYSLLIGRAALDGDSITIAACYVAILVGMCVTLIVLGITRRALPALPISIACGILFYFVTSAVISPFLEVLATQRLFF</sequence>
<dbReference type="EC" id="3.4.23.-" evidence="11"/>
<dbReference type="GO" id="GO:0016485">
    <property type="term" value="P:protein processing"/>
    <property type="evidence" value="ECO:0007669"/>
    <property type="project" value="InterPro"/>
</dbReference>
<feature type="transmembrane region" description="Helical" evidence="11">
    <location>
        <begin position="179"/>
        <end position="199"/>
    </location>
</feature>
<feature type="transmembrane region" description="Helical" evidence="11">
    <location>
        <begin position="120"/>
        <end position="140"/>
    </location>
</feature>
<gene>
    <name evidence="13" type="ORF">CDAUBV1_LOCUS11421</name>
</gene>
<feature type="transmembrane region" description="Helical" evidence="11">
    <location>
        <begin position="69"/>
        <end position="90"/>
    </location>
</feature>
<feature type="compositionally biased region" description="Basic and acidic residues" evidence="12">
    <location>
        <begin position="1"/>
        <end position="40"/>
    </location>
</feature>
<keyword evidence="4 11" id="KW-0256">Endoplasmic reticulum</keyword>
<dbReference type="GO" id="GO:0000139">
    <property type="term" value="C:Golgi membrane"/>
    <property type="evidence" value="ECO:0007669"/>
    <property type="project" value="UniProtKB-SubCell"/>
</dbReference>
<proteinExistence type="inferred from homology"/>
<evidence type="ECO:0000256" key="7">
    <source>
        <dbReference type="ARBA" id="ARBA00023034"/>
    </source>
</evidence>
<dbReference type="GO" id="GO:0042500">
    <property type="term" value="F:aspartic endopeptidase activity, intramembrane cleaving"/>
    <property type="evidence" value="ECO:0007669"/>
    <property type="project" value="InterPro"/>
</dbReference>
<dbReference type="InterPro" id="IPR001108">
    <property type="entry name" value="Peptidase_A22A"/>
</dbReference>
<comment type="subunit">
    <text evidence="10">Homodimer. Component of the gamma-secretase complex, a complex composed of a presenilin homodimer, nicastrin, aph1 and pen2.</text>
</comment>
<comment type="function">
    <text evidence="9">Probable catalytic subunit of the gamma-secretase complex, an endoprotease complex that catalyzes the intramembrane cleavage of integral membrane proteins such as Notch receptors. Requires the other members of the gamma-secretase complex to have a protease activity.</text>
</comment>
<dbReference type="EMBL" id="CAXLJL010000378">
    <property type="protein sequence ID" value="CAL5137156.1"/>
    <property type="molecule type" value="Genomic_DNA"/>
</dbReference>
<dbReference type="GO" id="GO:0070765">
    <property type="term" value="C:gamma-secretase complex"/>
    <property type="evidence" value="ECO:0007669"/>
    <property type="project" value="TreeGrafter"/>
</dbReference>
<dbReference type="InterPro" id="IPR042524">
    <property type="entry name" value="Presenilin_C"/>
</dbReference>
<dbReference type="GO" id="GO:0044351">
    <property type="term" value="P:macropinocytosis"/>
    <property type="evidence" value="ECO:0007669"/>
    <property type="project" value="UniProtKB-ARBA"/>
</dbReference>
<evidence type="ECO:0000256" key="11">
    <source>
        <dbReference type="RuleBase" id="RU361148"/>
    </source>
</evidence>
<evidence type="ECO:0000313" key="14">
    <source>
        <dbReference type="Proteomes" id="UP001497525"/>
    </source>
</evidence>
<dbReference type="PRINTS" id="PR01072">
    <property type="entry name" value="PRESENILIN"/>
</dbReference>
<comment type="function">
    <text evidence="11">Probable subunit of the gamma-secretase complex, an endoprotease complex that catalyzes the intramembrane cleavage of integral membrane proteins such as Notch receptors.</text>
</comment>
<evidence type="ECO:0000256" key="8">
    <source>
        <dbReference type="ARBA" id="ARBA00023136"/>
    </source>
</evidence>
<dbReference type="GO" id="GO:0005789">
    <property type="term" value="C:endoplasmic reticulum membrane"/>
    <property type="evidence" value="ECO:0007669"/>
    <property type="project" value="UniProtKB-SubCell"/>
</dbReference>
<dbReference type="AlphaFoldDB" id="A0AAV2TMD9"/>
<feature type="region of interest" description="Disordered" evidence="12">
    <location>
        <begin position="1"/>
        <end position="53"/>
    </location>
</feature>
<feature type="transmembrane region" description="Helical" evidence="11">
    <location>
        <begin position="152"/>
        <end position="173"/>
    </location>
</feature>
<evidence type="ECO:0000256" key="5">
    <source>
        <dbReference type="ARBA" id="ARBA00022976"/>
    </source>
</evidence>
<dbReference type="Pfam" id="PF01080">
    <property type="entry name" value="Presenilin"/>
    <property type="match status" value="1"/>
</dbReference>
<feature type="compositionally biased region" description="Polar residues" evidence="12">
    <location>
        <begin position="301"/>
        <end position="319"/>
    </location>
</feature>
<evidence type="ECO:0000256" key="1">
    <source>
        <dbReference type="ARBA" id="ARBA00008604"/>
    </source>
</evidence>
<comment type="domain">
    <text evidence="11">The PAL motif is required for normal active site conformation.</text>
</comment>
<evidence type="ECO:0000256" key="6">
    <source>
        <dbReference type="ARBA" id="ARBA00022989"/>
    </source>
</evidence>
<keyword evidence="3 11" id="KW-0378">Hydrolase</keyword>
<keyword evidence="11" id="KW-0645">Protease</keyword>
<feature type="region of interest" description="Disordered" evidence="12">
    <location>
        <begin position="293"/>
        <end position="319"/>
    </location>
</feature>
<comment type="subcellular location">
    <subcellularLocation>
        <location evidence="11">Endoplasmic reticulum membrane</location>
        <topology evidence="11">Multi-pass membrane protein</topology>
    </subcellularLocation>
    <subcellularLocation>
        <location evidence="11">Golgi apparatus membrane</location>
        <topology evidence="11">Multi-pass membrane protein</topology>
    </subcellularLocation>
</comment>
<keyword evidence="8 11" id="KW-0472">Membrane</keyword>
<evidence type="ECO:0000256" key="4">
    <source>
        <dbReference type="ARBA" id="ARBA00022824"/>
    </source>
</evidence>
<name>A0AAV2TMD9_CALDB</name>
<accession>A0AAV2TMD9</accession>
<keyword evidence="5 11" id="KW-0914">Notch signaling pathway</keyword>
<evidence type="ECO:0000256" key="3">
    <source>
        <dbReference type="ARBA" id="ARBA00022801"/>
    </source>
</evidence>
<keyword evidence="7 11" id="KW-0333">Golgi apparatus</keyword>
<feature type="transmembrane region" description="Helical" evidence="11">
    <location>
        <begin position="234"/>
        <end position="251"/>
    </location>
</feature>
<dbReference type="Gene3D" id="1.10.472.100">
    <property type="entry name" value="Presenilin"/>
    <property type="match status" value="1"/>
</dbReference>
<dbReference type="GO" id="GO:0007219">
    <property type="term" value="P:Notch signaling pathway"/>
    <property type="evidence" value="ECO:0007669"/>
    <property type="project" value="UniProtKB-KW"/>
</dbReference>
<evidence type="ECO:0000313" key="13">
    <source>
        <dbReference type="EMBL" id="CAL5137156.1"/>
    </source>
</evidence>
<evidence type="ECO:0000256" key="2">
    <source>
        <dbReference type="ARBA" id="ARBA00022692"/>
    </source>
</evidence>
<dbReference type="FunFam" id="1.10.472.100:FF:000003">
    <property type="entry name" value="Presenilin"/>
    <property type="match status" value="1"/>
</dbReference>
<feature type="transmembrane region" description="Helical" evidence="11">
    <location>
        <begin position="427"/>
        <end position="444"/>
    </location>
</feature>
<dbReference type="InterPro" id="IPR006639">
    <property type="entry name" value="Preselin/SPP"/>
</dbReference>
<feature type="transmembrane region" description="Helical" evidence="11">
    <location>
        <begin position="478"/>
        <end position="501"/>
    </location>
</feature>
<feature type="region of interest" description="Disordered" evidence="12">
    <location>
        <begin position="353"/>
        <end position="408"/>
    </location>
</feature>
<comment type="similarity">
    <text evidence="1 11">Belongs to the peptidase A22A family.</text>
</comment>
<feature type="compositionally biased region" description="Low complexity" evidence="12">
    <location>
        <begin position="382"/>
        <end position="395"/>
    </location>
</feature>